<name>A0A9D3SQ59_9TELE</name>
<dbReference type="AlphaFoldDB" id="A0A9D3SQ59"/>
<dbReference type="InterPro" id="IPR039809">
    <property type="entry name" value="Chemokine_b/g/d"/>
</dbReference>
<comment type="caution">
    <text evidence="4">The sequence shown here is derived from an EMBL/GenBank/DDBJ whole genome shotgun (WGS) entry which is preliminary data.</text>
</comment>
<keyword evidence="2" id="KW-0732">Signal</keyword>
<dbReference type="SUPFAM" id="SSF54117">
    <property type="entry name" value="Interleukin 8-like chemokines"/>
    <property type="match status" value="1"/>
</dbReference>
<organism evidence="4 5">
    <name type="scientific">Hemibagrus wyckioides</name>
    <dbReference type="NCBI Taxonomy" id="337641"/>
    <lineage>
        <taxon>Eukaryota</taxon>
        <taxon>Metazoa</taxon>
        <taxon>Chordata</taxon>
        <taxon>Craniata</taxon>
        <taxon>Vertebrata</taxon>
        <taxon>Euteleostomi</taxon>
        <taxon>Actinopterygii</taxon>
        <taxon>Neopterygii</taxon>
        <taxon>Teleostei</taxon>
        <taxon>Ostariophysi</taxon>
        <taxon>Siluriformes</taxon>
        <taxon>Bagridae</taxon>
        <taxon>Hemibagrus</taxon>
    </lineage>
</organism>
<dbReference type="Pfam" id="PF00048">
    <property type="entry name" value="IL8"/>
    <property type="match status" value="1"/>
</dbReference>
<feature type="signal peptide" evidence="2">
    <location>
        <begin position="1"/>
        <end position="33"/>
    </location>
</feature>
<dbReference type="Gene3D" id="2.40.50.40">
    <property type="match status" value="1"/>
</dbReference>
<evidence type="ECO:0000313" key="4">
    <source>
        <dbReference type="EMBL" id="KAG7327634.1"/>
    </source>
</evidence>
<keyword evidence="1" id="KW-0202">Cytokine</keyword>
<dbReference type="SMART" id="SM00199">
    <property type="entry name" value="SCY"/>
    <property type="match status" value="1"/>
</dbReference>
<dbReference type="InterPro" id="IPR001811">
    <property type="entry name" value="Chemokine_IL8-like_dom"/>
</dbReference>
<sequence>MLETAKVKSQTATMKLYVLCFLLFLTCMYPSLAQGSYENCCLKYNKEPHRYIKSRVVSFRIQETDGGCNLPAVIFTASLKKSLQTFCADPQMPWVIKLLTRGNRKSNKL</sequence>
<feature type="chain" id="PRO_5038701805" description="Chemokine interleukin-8-like domain-containing protein" evidence="2">
    <location>
        <begin position="34"/>
        <end position="109"/>
    </location>
</feature>
<evidence type="ECO:0000256" key="1">
    <source>
        <dbReference type="ARBA" id="ARBA00022514"/>
    </source>
</evidence>
<dbReference type="GO" id="GO:0008009">
    <property type="term" value="F:chemokine activity"/>
    <property type="evidence" value="ECO:0007669"/>
    <property type="project" value="InterPro"/>
</dbReference>
<protein>
    <recommendedName>
        <fullName evidence="3">Chemokine interleukin-8-like domain-containing protein</fullName>
    </recommendedName>
</protein>
<evidence type="ECO:0000259" key="3">
    <source>
        <dbReference type="SMART" id="SM00199"/>
    </source>
</evidence>
<dbReference type="GO" id="GO:0005615">
    <property type="term" value="C:extracellular space"/>
    <property type="evidence" value="ECO:0007669"/>
    <property type="project" value="UniProtKB-KW"/>
</dbReference>
<proteinExistence type="predicted"/>
<feature type="domain" description="Chemokine interleukin-8-like" evidence="3">
    <location>
        <begin position="37"/>
        <end position="99"/>
    </location>
</feature>
<dbReference type="PANTHER" id="PTHR12015:SF186">
    <property type="entry name" value="C-C MOTIF CHEMOKINE 21-LIKE-RELATED"/>
    <property type="match status" value="1"/>
</dbReference>
<accession>A0A9D3SQ59</accession>
<dbReference type="PANTHER" id="PTHR12015">
    <property type="entry name" value="SMALL INDUCIBLE CYTOKINE A"/>
    <property type="match status" value="1"/>
</dbReference>
<keyword evidence="5" id="KW-1185">Reference proteome</keyword>
<reference evidence="4 5" key="1">
    <citation type="submission" date="2021-06" db="EMBL/GenBank/DDBJ databases">
        <title>Chromosome-level genome assembly of the red-tail catfish (Hemibagrus wyckioides).</title>
        <authorList>
            <person name="Shao F."/>
        </authorList>
    </citation>
    <scope>NUCLEOTIDE SEQUENCE [LARGE SCALE GENOMIC DNA]</scope>
    <source>
        <strain evidence="4">EC202008001</strain>
        <tissue evidence="4">Blood</tissue>
    </source>
</reference>
<evidence type="ECO:0000313" key="5">
    <source>
        <dbReference type="Proteomes" id="UP000824219"/>
    </source>
</evidence>
<dbReference type="OrthoDB" id="9930747at2759"/>
<dbReference type="Proteomes" id="UP000824219">
    <property type="component" value="Linkage Group LG10"/>
</dbReference>
<gene>
    <name evidence="4" type="ORF">KOW79_009240</name>
</gene>
<dbReference type="InterPro" id="IPR036048">
    <property type="entry name" value="Interleukin_8-like_sf"/>
</dbReference>
<evidence type="ECO:0000256" key="2">
    <source>
        <dbReference type="SAM" id="SignalP"/>
    </source>
</evidence>
<dbReference type="GO" id="GO:0006955">
    <property type="term" value="P:immune response"/>
    <property type="evidence" value="ECO:0007669"/>
    <property type="project" value="InterPro"/>
</dbReference>
<dbReference type="EMBL" id="JAHKSW010000010">
    <property type="protein sequence ID" value="KAG7327634.1"/>
    <property type="molecule type" value="Genomic_DNA"/>
</dbReference>